<dbReference type="PANTHER" id="PTHR10947">
    <property type="entry name" value="PHENYLALANYL-TRNA SYNTHETASE BETA CHAIN AND LEUCINE-RICH REPEAT-CONTAINING PROTEIN 47"/>
    <property type="match status" value="1"/>
</dbReference>
<dbReference type="SUPFAM" id="SSF56037">
    <property type="entry name" value="PheT/TilS domain"/>
    <property type="match status" value="1"/>
</dbReference>
<dbReference type="GO" id="GO:0005524">
    <property type="term" value="F:ATP binding"/>
    <property type="evidence" value="ECO:0007669"/>
    <property type="project" value="UniProtKB-UniRule"/>
</dbReference>
<dbReference type="PANTHER" id="PTHR10947:SF0">
    <property type="entry name" value="PHENYLALANINE--TRNA LIGASE BETA SUBUNIT"/>
    <property type="match status" value="1"/>
</dbReference>
<dbReference type="EC" id="6.1.1.20" evidence="15"/>
<dbReference type="AlphaFoldDB" id="A0A8J3HW24"/>
<evidence type="ECO:0000256" key="9">
    <source>
        <dbReference type="ARBA" id="ARBA00022840"/>
    </source>
</evidence>
<keyword evidence="13 15" id="KW-0030">Aminoacyl-tRNA synthetase</keyword>
<evidence type="ECO:0000256" key="3">
    <source>
        <dbReference type="ARBA" id="ARBA00011209"/>
    </source>
</evidence>
<dbReference type="Gene3D" id="2.40.50.140">
    <property type="entry name" value="Nucleic acid-binding proteins"/>
    <property type="match status" value="1"/>
</dbReference>
<feature type="binding site" evidence="15">
    <location>
        <position position="454"/>
    </location>
    <ligand>
        <name>Mg(2+)</name>
        <dbReference type="ChEBI" id="CHEBI:18420"/>
        <note>shared with alpha subunit</note>
    </ligand>
</feature>
<dbReference type="InterPro" id="IPR004532">
    <property type="entry name" value="Phe-tRNA-ligase_IIc_bsu_bact"/>
</dbReference>
<comment type="subcellular location">
    <subcellularLocation>
        <location evidence="1 15">Cytoplasm</location>
    </subcellularLocation>
</comment>
<dbReference type="GO" id="GO:0006432">
    <property type="term" value="P:phenylalanyl-tRNA aminoacylation"/>
    <property type="evidence" value="ECO:0007669"/>
    <property type="project" value="UniProtKB-UniRule"/>
</dbReference>
<name>A0A8J3HW24_9RICK</name>
<evidence type="ECO:0000256" key="5">
    <source>
        <dbReference type="ARBA" id="ARBA00022555"/>
    </source>
</evidence>
<dbReference type="Proteomes" id="UP000637906">
    <property type="component" value="Unassembled WGS sequence"/>
</dbReference>
<dbReference type="NCBIfam" id="TIGR00472">
    <property type="entry name" value="pheT_bact"/>
    <property type="match status" value="1"/>
</dbReference>
<keyword evidence="21" id="KW-1185">Reference proteome</keyword>
<feature type="domain" description="B5" evidence="19">
    <location>
        <begin position="393"/>
        <end position="467"/>
    </location>
</feature>
<keyword evidence="11 16" id="KW-0694">RNA-binding</keyword>
<dbReference type="PROSITE" id="PS51483">
    <property type="entry name" value="B5"/>
    <property type="match status" value="1"/>
</dbReference>
<gene>
    <name evidence="15 20" type="primary">pheT</name>
    <name evidence="20" type="ORF">sL5_03140</name>
</gene>
<evidence type="ECO:0000313" key="20">
    <source>
        <dbReference type="EMBL" id="GHM59321.1"/>
    </source>
</evidence>
<dbReference type="Gene3D" id="3.30.70.380">
    <property type="entry name" value="Ferrodoxin-fold anticodon-binding domain"/>
    <property type="match status" value="1"/>
</dbReference>
<evidence type="ECO:0000259" key="18">
    <source>
        <dbReference type="PROSITE" id="PS51447"/>
    </source>
</evidence>
<dbReference type="InterPro" id="IPR045060">
    <property type="entry name" value="Phe-tRNA-ligase_IIc_bsu"/>
</dbReference>
<evidence type="ECO:0000256" key="6">
    <source>
        <dbReference type="ARBA" id="ARBA00022598"/>
    </source>
</evidence>
<dbReference type="InterPro" id="IPR045864">
    <property type="entry name" value="aa-tRNA-synth_II/BPL/LPL"/>
</dbReference>
<dbReference type="GO" id="GO:0004826">
    <property type="term" value="F:phenylalanine-tRNA ligase activity"/>
    <property type="evidence" value="ECO:0007669"/>
    <property type="project" value="UniProtKB-UniRule"/>
</dbReference>
<evidence type="ECO:0000256" key="7">
    <source>
        <dbReference type="ARBA" id="ARBA00022723"/>
    </source>
</evidence>
<evidence type="ECO:0000256" key="4">
    <source>
        <dbReference type="ARBA" id="ARBA00022490"/>
    </source>
</evidence>
<dbReference type="SUPFAM" id="SSF55681">
    <property type="entry name" value="Class II aaRS and biotin synthetases"/>
    <property type="match status" value="1"/>
</dbReference>
<accession>A0A8J3HW24</accession>
<dbReference type="Pfam" id="PF17759">
    <property type="entry name" value="tRNA_synthFbeta"/>
    <property type="match status" value="1"/>
</dbReference>
<dbReference type="GO" id="GO:0000287">
    <property type="term" value="F:magnesium ion binding"/>
    <property type="evidence" value="ECO:0007669"/>
    <property type="project" value="UniProtKB-UniRule"/>
</dbReference>
<feature type="domain" description="FDX-ACB" evidence="18">
    <location>
        <begin position="687"/>
        <end position="780"/>
    </location>
</feature>
<dbReference type="Gene3D" id="3.30.930.10">
    <property type="entry name" value="Bira Bifunctional Protein, Domain 2"/>
    <property type="match status" value="1"/>
</dbReference>
<dbReference type="InterPro" id="IPR036690">
    <property type="entry name" value="Fdx_antiC-bd_sf"/>
</dbReference>
<keyword evidence="6 15" id="KW-0436">Ligase</keyword>
<evidence type="ECO:0000259" key="17">
    <source>
        <dbReference type="PROSITE" id="PS50886"/>
    </source>
</evidence>
<feature type="binding site" evidence="15">
    <location>
        <position position="451"/>
    </location>
    <ligand>
        <name>Mg(2+)</name>
        <dbReference type="ChEBI" id="CHEBI:18420"/>
        <note>shared with alpha subunit</note>
    </ligand>
</feature>
<keyword evidence="7 15" id="KW-0479">Metal-binding</keyword>
<feature type="binding site" evidence="15">
    <location>
        <position position="455"/>
    </location>
    <ligand>
        <name>Mg(2+)</name>
        <dbReference type="ChEBI" id="CHEBI:18420"/>
        <note>shared with alpha subunit</note>
    </ligand>
</feature>
<evidence type="ECO:0000259" key="19">
    <source>
        <dbReference type="PROSITE" id="PS51483"/>
    </source>
</evidence>
<comment type="cofactor">
    <cofactor evidence="15">
        <name>Mg(2+)</name>
        <dbReference type="ChEBI" id="CHEBI:18420"/>
    </cofactor>
    <text evidence="15">Binds 2 magnesium ions per tetramer.</text>
</comment>
<dbReference type="Pfam" id="PF03147">
    <property type="entry name" value="FDX-ACB"/>
    <property type="match status" value="1"/>
</dbReference>
<keyword evidence="9 15" id="KW-0067">ATP-binding</keyword>
<proteinExistence type="inferred from homology"/>
<dbReference type="Pfam" id="PF03484">
    <property type="entry name" value="B5"/>
    <property type="match status" value="1"/>
</dbReference>
<dbReference type="SMART" id="SM00873">
    <property type="entry name" value="B3_4"/>
    <property type="match status" value="1"/>
</dbReference>
<evidence type="ECO:0000256" key="13">
    <source>
        <dbReference type="ARBA" id="ARBA00023146"/>
    </source>
</evidence>
<evidence type="ECO:0000256" key="8">
    <source>
        <dbReference type="ARBA" id="ARBA00022741"/>
    </source>
</evidence>
<reference evidence="20 21" key="1">
    <citation type="journal article" date="2021" name="Microb. Ecol.">
        <title>Candidatus Mesenet longicola: Novel Endosymbionts of Brontispa longissima that Induce Cytoplasmic Incompatibility.</title>
        <authorList>
            <person name="Takano S."/>
            <person name="Gotoh Y."/>
            <person name="Hayashi T."/>
        </authorList>
    </citation>
    <scope>NUCLEOTIDE SEQUENCE [LARGE SCALE GENOMIC DNA]</scope>
    <source>
        <strain evidence="20">L5</strain>
    </source>
</reference>
<dbReference type="InterPro" id="IPR009061">
    <property type="entry name" value="DNA-bd_dom_put_sf"/>
</dbReference>
<evidence type="ECO:0000256" key="10">
    <source>
        <dbReference type="ARBA" id="ARBA00022842"/>
    </source>
</evidence>
<dbReference type="InterPro" id="IPR012340">
    <property type="entry name" value="NA-bd_OB-fold"/>
</dbReference>
<dbReference type="InterPro" id="IPR005146">
    <property type="entry name" value="B3/B4_tRNA-bd"/>
</dbReference>
<dbReference type="Pfam" id="PF03483">
    <property type="entry name" value="B3_4"/>
    <property type="match status" value="1"/>
</dbReference>
<dbReference type="NCBIfam" id="NF045760">
    <property type="entry name" value="YtpR"/>
    <property type="match status" value="1"/>
</dbReference>
<evidence type="ECO:0000313" key="21">
    <source>
        <dbReference type="Proteomes" id="UP000637906"/>
    </source>
</evidence>
<dbReference type="GO" id="GO:0009328">
    <property type="term" value="C:phenylalanine-tRNA ligase complex"/>
    <property type="evidence" value="ECO:0007669"/>
    <property type="project" value="TreeGrafter"/>
</dbReference>
<dbReference type="InterPro" id="IPR005147">
    <property type="entry name" value="tRNA_synthase_B5-dom"/>
</dbReference>
<dbReference type="CDD" id="cd00769">
    <property type="entry name" value="PheRS_beta_core"/>
    <property type="match status" value="1"/>
</dbReference>
<comment type="subunit">
    <text evidence="3 15">Tetramer of two alpha and two beta subunits.</text>
</comment>
<keyword evidence="10 15" id="KW-0460">Magnesium</keyword>
<dbReference type="Pfam" id="PF01588">
    <property type="entry name" value="tRNA_bind"/>
    <property type="match status" value="1"/>
</dbReference>
<dbReference type="SUPFAM" id="SSF54991">
    <property type="entry name" value="Anticodon-binding domain of PheRS"/>
    <property type="match status" value="1"/>
</dbReference>
<feature type="domain" description="TRNA-binding" evidence="17">
    <location>
        <begin position="38"/>
        <end position="148"/>
    </location>
</feature>
<evidence type="ECO:0000256" key="1">
    <source>
        <dbReference type="ARBA" id="ARBA00004496"/>
    </source>
</evidence>
<evidence type="ECO:0000256" key="14">
    <source>
        <dbReference type="ARBA" id="ARBA00049255"/>
    </source>
</evidence>
<dbReference type="InterPro" id="IPR020825">
    <property type="entry name" value="Phe-tRNA_synthase-like_B3/B4"/>
</dbReference>
<dbReference type="FunFam" id="2.40.50.140:FF:000045">
    <property type="entry name" value="Phenylalanine--tRNA ligase beta subunit"/>
    <property type="match status" value="1"/>
</dbReference>
<dbReference type="InterPro" id="IPR005121">
    <property type="entry name" value="Fdx_antiC-bd"/>
</dbReference>
<comment type="caution">
    <text evidence="20">The sequence shown here is derived from an EMBL/GenBank/DDBJ whole genome shotgun (WGS) entry which is preliminary data.</text>
</comment>
<dbReference type="PROSITE" id="PS51447">
    <property type="entry name" value="FDX_ACB"/>
    <property type="match status" value="1"/>
</dbReference>
<dbReference type="CDD" id="cd02796">
    <property type="entry name" value="tRNA_bind_bactPheRS"/>
    <property type="match status" value="1"/>
</dbReference>
<evidence type="ECO:0000256" key="12">
    <source>
        <dbReference type="ARBA" id="ARBA00022917"/>
    </source>
</evidence>
<dbReference type="EMBL" id="BNGU01000008">
    <property type="protein sequence ID" value="GHM59321.1"/>
    <property type="molecule type" value="Genomic_DNA"/>
</dbReference>
<keyword evidence="5 16" id="KW-0820">tRNA-binding</keyword>
<keyword evidence="8 15" id="KW-0547">Nucleotide-binding</keyword>
<evidence type="ECO:0000256" key="16">
    <source>
        <dbReference type="PROSITE-ProRule" id="PRU00209"/>
    </source>
</evidence>
<dbReference type="SUPFAM" id="SSF50249">
    <property type="entry name" value="Nucleic acid-binding proteins"/>
    <property type="match status" value="1"/>
</dbReference>
<feature type="binding site" evidence="15">
    <location>
        <position position="445"/>
    </location>
    <ligand>
        <name>Mg(2+)</name>
        <dbReference type="ChEBI" id="CHEBI:18420"/>
        <note>shared with alpha subunit</note>
    </ligand>
</feature>
<dbReference type="PROSITE" id="PS50886">
    <property type="entry name" value="TRBD"/>
    <property type="match status" value="1"/>
</dbReference>
<sequence length="782" mass="87285">MKLSLSWLFEFLETDATATEISDKLTNIGLEVEEIIDNTRLSSFVVAQINEVLDHPNADRLKVCKVSNGKEILQIVCGADNVKVGMKTVLAQVGSILPISNITIASTKIRDVASNGMLCSEDELGLSSKKNAGIIELSDDYQIGESFFPCNIVIDINVTPNRGDCLSVYGIARDLAATGIGKLKAIGVNNKILHSMSSPITLQTTDKESFISGRYIGNVKNIESPKWLKDRLKSIGLRSISAVVDITNYIMISFGKPLHAYDADKINGKLVVQKANEQRAFVGLDGKNYLLADGTNIIADDKNIHGIAGIIGAQCSQCLLDTKNIFLESAWFDPISIATTSRSIGLSTEASYRFERFVDPEFVINGLNIATEMILSICGGIASDVVSAGEYVEHKNTINFDYREVSKLGSIDISQEEIFDILTGLGFIVNKNDHWSVNTPSWRSDIKLPIDLIEEVVRIYGYEKIKEEELHIRDVQTPGTLQDKLRVLMSSRGLNEVLTWSFMDEKIAEKFGYFNKQFLIANPLNNNLNIMRPTIIPNLLQIAESNIARGIFDLAIFEIGPVYNDDLVLDQQKFVLSGLRSGHNLPRNLYKTNRKIDTFDVKVDFMSVLHFLNIDDSSISISECNMPYYHPGKSSTIYFNNIILGYFGELHPSIKNSYEFKQDIMCFEIMLNSVDKLPIHSKKYIDYQYQSAKRDFAFLVDKNVAIGSIINPIKNSNLNIVTEVLVFDVYDKIDDYPNKKSVALSVTFHSPDHTLIEDEIKKASEIITDAVYKSTGGELRSV</sequence>
<comment type="catalytic activity">
    <reaction evidence="14 15">
        <text>tRNA(Phe) + L-phenylalanine + ATP = L-phenylalanyl-tRNA(Phe) + AMP + diphosphate + H(+)</text>
        <dbReference type="Rhea" id="RHEA:19413"/>
        <dbReference type="Rhea" id="RHEA-COMP:9668"/>
        <dbReference type="Rhea" id="RHEA-COMP:9699"/>
        <dbReference type="ChEBI" id="CHEBI:15378"/>
        <dbReference type="ChEBI" id="CHEBI:30616"/>
        <dbReference type="ChEBI" id="CHEBI:33019"/>
        <dbReference type="ChEBI" id="CHEBI:58095"/>
        <dbReference type="ChEBI" id="CHEBI:78442"/>
        <dbReference type="ChEBI" id="CHEBI:78531"/>
        <dbReference type="ChEBI" id="CHEBI:456215"/>
        <dbReference type="EC" id="6.1.1.20"/>
    </reaction>
</comment>
<dbReference type="Gene3D" id="3.50.40.10">
    <property type="entry name" value="Phenylalanyl-trna Synthetase, Chain B, domain 3"/>
    <property type="match status" value="1"/>
</dbReference>
<dbReference type="GO" id="GO:0000049">
    <property type="term" value="F:tRNA binding"/>
    <property type="evidence" value="ECO:0007669"/>
    <property type="project" value="UniProtKB-UniRule"/>
</dbReference>
<protein>
    <recommendedName>
        <fullName evidence="15">Phenylalanine--tRNA ligase beta subunit</fullName>
        <ecNumber evidence="15">6.1.1.20</ecNumber>
    </recommendedName>
    <alternativeName>
        <fullName evidence="15">Phenylalanyl-tRNA synthetase beta subunit</fullName>
        <shortName evidence="15">PheRS</shortName>
    </alternativeName>
</protein>
<keyword evidence="12 15" id="KW-0648">Protein biosynthesis</keyword>
<comment type="similarity">
    <text evidence="2 15">Belongs to the phenylalanyl-tRNA synthetase beta subunit family. Type 1 subfamily.</text>
</comment>
<dbReference type="SMART" id="SM00896">
    <property type="entry name" value="FDX-ACB"/>
    <property type="match status" value="1"/>
</dbReference>
<keyword evidence="4 15" id="KW-0963">Cytoplasm</keyword>
<dbReference type="InterPro" id="IPR041616">
    <property type="entry name" value="PheRS_beta_core"/>
</dbReference>
<dbReference type="HAMAP" id="MF_00283">
    <property type="entry name" value="Phe_tRNA_synth_beta1"/>
    <property type="match status" value="1"/>
</dbReference>
<evidence type="ECO:0000256" key="2">
    <source>
        <dbReference type="ARBA" id="ARBA00008653"/>
    </source>
</evidence>
<dbReference type="Gene3D" id="3.30.56.10">
    <property type="match status" value="2"/>
</dbReference>
<evidence type="ECO:0000256" key="15">
    <source>
        <dbReference type="HAMAP-Rule" id="MF_00283"/>
    </source>
</evidence>
<dbReference type="SUPFAM" id="SSF46955">
    <property type="entry name" value="Putative DNA-binding domain"/>
    <property type="match status" value="1"/>
</dbReference>
<dbReference type="InterPro" id="IPR033714">
    <property type="entry name" value="tRNA_bind_bactPheRS"/>
</dbReference>
<evidence type="ECO:0000256" key="11">
    <source>
        <dbReference type="ARBA" id="ARBA00022884"/>
    </source>
</evidence>
<dbReference type="SMART" id="SM00874">
    <property type="entry name" value="B5"/>
    <property type="match status" value="1"/>
</dbReference>
<organism evidence="20 21">
    <name type="scientific">Candidatus Mesenet longicola</name>
    <dbReference type="NCBI Taxonomy" id="1892558"/>
    <lineage>
        <taxon>Bacteria</taxon>
        <taxon>Pseudomonadati</taxon>
        <taxon>Pseudomonadota</taxon>
        <taxon>Alphaproteobacteria</taxon>
        <taxon>Rickettsiales</taxon>
        <taxon>Anaplasmataceae</taxon>
        <taxon>Candidatus Mesenet</taxon>
    </lineage>
</organism>
<dbReference type="InterPro" id="IPR002547">
    <property type="entry name" value="tRNA-bd_dom"/>
</dbReference>